<organism evidence="2 3">
    <name type="scientific">Devosia ginsengisoli</name>
    <dbReference type="NCBI Taxonomy" id="400770"/>
    <lineage>
        <taxon>Bacteria</taxon>
        <taxon>Pseudomonadati</taxon>
        <taxon>Pseudomonadota</taxon>
        <taxon>Alphaproteobacteria</taxon>
        <taxon>Hyphomicrobiales</taxon>
        <taxon>Devosiaceae</taxon>
        <taxon>Devosia</taxon>
    </lineage>
</organism>
<proteinExistence type="predicted"/>
<accession>A0A5B8LWS2</accession>
<dbReference type="OrthoDB" id="9796589at2"/>
<dbReference type="KEGG" id="dea:FPZ08_20295"/>
<keyword evidence="3" id="KW-1185">Reference proteome</keyword>
<reference evidence="2 3" key="1">
    <citation type="submission" date="2019-07" db="EMBL/GenBank/DDBJ databases">
        <title>Full genome sequence of Devosia sp. Gsoil 520.</title>
        <authorList>
            <person name="Im W.-T."/>
        </authorList>
    </citation>
    <scope>NUCLEOTIDE SEQUENCE [LARGE SCALE GENOMIC DNA]</scope>
    <source>
        <strain evidence="2 3">Gsoil 520</strain>
    </source>
</reference>
<evidence type="ECO:0000313" key="3">
    <source>
        <dbReference type="Proteomes" id="UP000315364"/>
    </source>
</evidence>
<dbReference type="PANTHER" id="PTHR43664:SF1">
    <property type="entry name" value="BETA-METHYLMALYL-COA DEHYDRATASE"/>
    <property type="match status" value="1"/>
</dbReference>
<dbReference type="Proteomes" id="UP000315364">
    <property type="component" value="Chromosome"/>
</dbReference>
<dbReference type="Pfam" id="PF01575">
    <property type="entry name" value="MaoC_dehydratas"/>
    <property type="match status" value="1"/>
</dbReference>
<gene>
    <name evidence="2" type="ORF">FPZ08_20295</name>
</gene>
<dbReference type="SUPFAM" id="SSF54637">
    <property type="entry name" value="Thioesterase/thiol ester dehydrase-isomerase"/>
    <property type="match status" value="1"/>
</dbReference>
<name>A0A5B8LWS2_9HYPH</name>
<protein>
    <submittedName>
        <fullName evidence="2">MaoC family dehydratase</fullName>
    </submittedName>
</protein>
<dbReference type="RefSeq" id="WP_146292324.1">
    <property type="nucleotide sequence ID" value="NZ_CP042304.1"/>
</dbReference>
<dbReference type="InterPro" id="IPR002539">
    <property type="entry name" value="MaoC-like_dom"/>
</dbReference>
<dbReference type="PANTHER" id="PTHR43664">
    <property type="entry name" value="MONOAMINE OXIDASE-RELATED"/>
    <property type="match status" value="1"/>
</dbReference>
<dbReference type="AlphaFoldDB" id="A0A5B8LWS2"/>
<dbReference type="Gene3D" id="3.10.129.10">
    <property type="entry name" value="Hotdog Thioesterase"/>
    <property type="match status" value="1"/>
</dbReference>
<feature type="domain" description="MaoC-like" evidence="1">
    <location>
        <begin position="28"/>
        <end position="124"/>
    </location>
</feature>
<sequence length="176" mass="18771">MSDTFAAFDPVGDNRIRETVGLWFEQFAPGQVFDHRPGITVSQTANADEALASLNQAMIHFDHHYAQATEFGVPLVVSTLTLQYAIGLGWKTFGRRRRILGFSSIRLTAPVRGGDTLYARSGIVATAPLADDPDCGSVEAAIALVRPDGAAIADIGCSFAIYRRSAAGRLPASFGA</sequence>
<dbReference type="InterPro" id="IPR052342">
    <property type="entry name" value="MCH/BMMD"/>
</dbReference>
<evidence type="ECO:0000259" key="1">
    <source>
        <dbReference type="Pfam" id="PF01575"/>
    </source>
</evidence>
<dbReference type="InterPro" id="IPR029069">
    <property type="entry name" value="HotDog_dom_sf"/>
</dbReference>
<dbReference type="EMBL" id="CP042304">
    <property type="protein sequence ID" value="QDZ12878.1"/>
    <property type="molecule type" value="Genomic_DNA"/>
</dbReference>
<evidence type="ECO:0000313" key="2">
    <source>
        <dbReference type="EMBL" id="QDZ12878.1"/>
    </source>
</evidence>